<dbReference type="InterPro" id="IPR036388">
    <property type="entry name" value="WH-like_DNA-bd_sf"/>
</dbReference>
<dbReference type="PANTHER" id="PTHR30293:SF0">
    <property type="entry name" value="NITROGEN ASSIMILATION REGULATORY PROTEIN NAC"/>
    <property type="match status" value="1"/>
</dbReference>
<proteinExistence type="inferred from homology"/>
<name>A0A2U1CQZ7_9BURK</name>
<accession>A0A2U1CQZ7</accession>
<sequence>MKGPLINARQLRYFAKVVETGSITRAAEQLYIAQPALSSSIRQLEDSFGVPLLHRHSRGVEATPAGELLYSRTCSLFGIMEQIHADISRFSQNTTRYFSLGLPPSLVMLIGTEAIVAAREQLPDVVLSLREDPSFALADAVENKEIDIAFAYSVAERPGIHLTPMLHEELLLVTHPDQAPPQDPVTLEQTLALPMAQGGKRDAGRCTLEFAAGEQGLSCEVIYEMQSIAGIREIVKRGIAATTLPYGSVAREVAGNELAIRRIDNPHMRQIMHIVRPAHGADPAALDEDIRAYLLSLVDLIVERQGNLANKIDPP</sequence>
<dbReference type="PROSITE" id="PS50931">
    <property type="entry name" value="HTH_LYSR"/>
    <property type="match status" value="1"/>
</dbReference>
<evidence type="ECO:0000256" key="2">
    <source>
        <dbReference type="ARBA" id="ARBA00023015"/>
    </source>
</evidence>
<feature type="domain" description="HTH lysR-type" evidence="6">
    <location>
        <begin position="6"/>
        <end position="63"/>
    </location>
</feature>
<evidence type="ECO:0000256" key="4">
    <source>
        <dbReference type="ARBA" id="ARBA00023159"/>
    </source>
</evidence>
<evidence type="ECO:0000256" key="3">
    <source>
        <dbReference type="ARBA" id="ARBA00023125"/>
    </source>
</evidence>
<keyword evidence="3" id="KW-0238">DNA-binding</keyword>
<keyword evidence="8" id="KW-1185">Reference proteome</keyword>
<dbReference type="SUPFAM" id="SSF53850">
    <property type="entry name" value="Periplasmic binding protein-like II"/>
    <property type="match status" value="1"/>
</dbReference>
<dbReference type="OrthoDB" id="8587114at2"/>
<dbReference type="Gene3D" id="1.10.10.10">
    <property type="entry name" value="Winged helix-like DNA-binding domain superfamily/Winged helix DNA-binding domain"/>
    <property type="match status" value="1"/>
</dbReference>
<dbReference type="SUPFAM" id="SSF46785">
    <property type="entry name" value="Winged helix' DNA-binding domain"/>
    <property type="match status" value="1"/>
</dbReference>
<dbReference type="STRING" id="1231391.GCA_000308195_03214"/>
<dbReference type="InterPro" id="IPR036390">
    <property type="entry name" value="WH_DNA-bd_sf"/>
</dbReference>
<dbReference type="RefSeq" id="WP_116517507.1">
    <property type="nucleotide sequence ID" value="NZ_JACCEX010000001.1"/>
</dbReference>
<comment type="similarity">
    <text evidence="1">Belongs to the LysR transcriptional regulatory family.</text>
</comment>
<dbReference type="Gene3D" id="3.40.190.290">
    <property type="match status" value="1"/>
</dbReference>
<comment type="caution">
    <text evidence="7">The sequence shown here is derived from an EMBL/GenBank/DDBJ whole genome shotgun (WGS) entry which is preliminary data.</text>
</comment>
<organism evidence="7 8">
    <name type="scientific">Pusillimonas noertemannii</name>
    <dbReference type="NCBI Taxonomy" id="305977"/>
    <lineage>
        <taxon>Bacteria</taxon>
        <taxon>Pseudomonadati</taxon>
        <taxon>Pseudomonadota</taxon>
        <taxon>Betaproteobacteria</taxon>
        <taxon>Burkholderiales</taxon>
        <taxon>Alcaligenaceae</taxon>
        <taxon>Pusillimonas</taxon>
    </lineage>
</organism>
<keyword evidence="4" id="KW-0010">Activator</keyword>
<reference evidence="7 8" key="1">
    <citation type="submission" date="2018-04" db="EMBL/GenBank/DDBJ databases">
        <title>Genomic Encyclopedia of Type Strains, Phase IV (KMG-IV): sequencing the most valuable type-strain genomes for metagenomic binning, comparative biology and taxonomic classification.</title>
        <authorList>
            <person name="Goeker M."/>
        </authorList>
    </citation>
    <scope>NUCLEOTIDE SEQUENCE [LARGE SCALE GENOMIC DNA]</scope>
    <source>
        <strain evidence="7 8">DSM 10065</strain>
    </source>
</reference>
<protein>
    <submittedName>
        <fullName evidence="7">LysR family nitrogen assimilation transcriptional regulator</fullName>
    </submittedName>
</protein>
<dbReference type="GO" id="GO:0003700">
    <property type="term" value="F:DNA-binding transcription factor activity"/>
    <property type="evidence" value="ECO:0007669"/>
    <property type="project" value="InterPro"/>
</dbReference>
<evidence type="ECO:0000259" key="6">
    <source>
        <dbReference type="PROSITE" id="PS50931"/>
    </source>
</evidence>
<dbReference type="EMBL" id="QEKO01000001">
    <property type="protein sequence ID" value="PVY68322.1"/>
    <property type="molecule type" value="Genomic_DNA"/>
</dbReference>
<dbReference type="Pfam" id="PF03466">
    <property type="entry name" value="LysR_substrate"/>
    <property type="match status" value="1"/>
</dbReference>
<dbReference type="PANTHER" id="PTHR30293">
    <property type="entry name" value="TRANSCRIPTIONAL REGULATORY PROTEIN NAC-RELATED"/>
    <property type="match status" value="1"/>
</dbReference>
<dbReference type="Proteomes" id="UP000246145">
    <property type="component" value="Unassembled WGS sequence"/>
</dbReference>
<dbReference type="AlphaFoldDB" id="A0A2U1CQZ7"/>
<dbReference type="Pfam" id="PF00126">
    <property type="entry name" value="HTH_1"/>
    <property type="match status" value="1"/>
</dbReference>
<gene>
    <name evidence="7" type="ORF">C7440_0717</name>
</gene>
<evidence type="ECO:0000313" key="7">
    <source>
        <dbReference type="EMBL" id="PVY68322.1"/>
    </source>
</evidence>
<evidence type="ECO:0000313" key="8">
    <source>
        <dbReference type="Proteomes" id="UP000246145"/>
    </source>
</evidence>
<dbReference type="GO" id="GO:0003677">
    <property type="term" value="F:DNA binding"/>
    <property type="evidence" value="ECO:0007669"/>
    <property type="project" value="UniProtKB-KW"/>
</dbReference>
<keyword evidence="5" id="KW-0804">Transcription</keyword>
<keyword evidence="2" id="KW-0805">Transcription regulation</keyword>
<dbReference type="InterPro" id="IPR000847">
    <property type="entry name" value="LysR_HTH_N"/>
</dbReference>
<dbReference type="InterPro" id="IPR005119">
    <property type="entry name" value="LysR_subst-bd"/>
</dbReference>
<dbReference type="FunFam" id="1.10.10.10:FF:000001">
    <property type="entry name" value="LysR family transcriptional regulator"/>
    <property type="match status" value="1"/>
</dbReference>
<dbReference type="GO" id="GO:2000142">
    <property type="term" value="P:regulation of DNA-templated transcription initiation"/>
    <property type="evidence" value="ECO:0007669"/>
    <property type="project" value="TreeGrafter"/>
</dbReference>
<dbReference type="PRINTS" id="PR00039">
    <property type="entry name" value="HTHLYSR"/>
</dbReference>
<evidence type="ECO:0000256" key="5">
    <source>
        <dbReference type="ARBA" id="ARBA00023163"/>
    </source>
</evidence>
<evidence type="ECO:0000256" key="1">
    <source>
        <dbReference type="ARBA" id="ARBA00009437"/>
    </source>
</evidence>